<feature type="compositionally biased region" description="Basic and acidic residues" evidence="5">
    <location>
        <begin position="642"/>
        <end position="655"/>
    </location>
</feature>
<dbReference type="Gene3D" id="1.20.58.340">
    <property type="entry name" value="Magnesium transport protein CorA, transmembrane region"/>
    <property type="match status" value="1"/>
</dbReference>
<dbReference type="InterPro" id="IPR045863">
    <property type="entry name" value="CorA_TM1_TM2"/>
</dbReference>
<feature type="transmembrane region" description="Helical" evidence="6">
    <location>
        <begin position="390"/>
        <end position="411"/>
    </location>
</feature>
<dbReference type="Proteomes" id="UP000191672">
    <property type="component" value="Unassembled WGS sequence"/>
</dbReference>
<evidence type="ECO:0000313" key="7">
    <source>
        <dbReference type="EMBL" id="OQD89552.1"/>
    </source>
</evidence>
<dbReference type="AlphaFoldDB" id="A0A1V6QKN9"/>
<dbReference type="Pfam" id="PF01544">
    <property type="entry name" value="CorA"/>
    <property type="match status" value="1"/>
</dbReference>
<proteinExistence type="predicted"/>
<keyword evidence="4 6" id="KW-0472">Membrane</keyword>
<dbReference type="GO" id="GO:0046873">
    <property type="term" value="F:metal ion transmembrane transporter activity"/>
    <property type="evidence" value="ECO:0007669"/>
    <property type="project" value="InterPro"/>
</dbReference>
<evidence type="ECO:0000256" key="6">
    <source>
        <dbReference type="SAM" id="Phobius"/>
    </source>
</evidence>
<dbReference type="SUPFAM" id="SSF144083">
    <property type="entry name" value="Magnesium transport protein CorA, transmembrane region"/>
    <property type="match status" value="1"/>
</dbReference>
<dbReference type="InterPro" id="IPR002523">
    <property type="entry name" value="MgTranspt_CorA/ZnTranspt_ZntB"/>
</dbReference>
<dbReference type="STRING" id="416450.A0A1V6QKN9"/>
<accession>A0A1V6QKN9</accession>
<name>A0A1V6QKN9_9EURO</name>
<reference evidence="8" key="1">
    <citation type="journal article" date="2017" name="Nat. Microbiol.">
        <title>Global analysis of biosynthetic gene clusters reveals vast potential of secondary metabolite production in Penicillium species.</title>
        <authorList>
            <person name="Nielsen J.C."/>
            <person name="Grijseels S."/>
            <person name="Prigent S."/>
            <person name="Ji B."/>
            <person name="Dainat J."/>
            <person name="Nielsen K.F."/>
            <person name="Frisvad J.C."/>
            <person name="Workman M."/>
            <person name="Nielsen J."/>
        </authorList>
    </citation>
    <scope>NUCLEOTIDE SEQUENCE [LARGE SCALE GENOMIC DNA]</scope>
    <source>
        <strain evidence="8">IBT 31811</strain>
    </source>
</reference>
<comment type="caution">
    <text evidence="7">The sequence shown here is derived from an EMBL/GenBank/DDBJ whole genome shotgun (WGS) entry which is preliminary data.</text>
</comment>
<gene>
    <name evidence="7" type="ORF">PENANT_c002G07007</name>
</gene>
<evidence type="ECO:0000313" key="8">
    <source>
        <dbReference type="Proteomes" id="UP000191672"/>
    </source>
</evidence>
<keyword evidence="8" id="KW-1185">Reference proteome</keyword>
<organism evidence="7 8">
    <name type="scientific">Penicillium antarcticum</name>
    <dbReference type="NCBI Taxonomy" id="416450"/>
    <lineage>
        <taxon>Eukaryota</taxon>
        <taxon>Fungi</taxon>
        <taxon>Dikarya</taxon>
        <taxon>Ascomycota</taxon>
        <taxon>Pezizomycotina</taxon>
        <taxon>Eurotiomycetes</taxon>
        <taxon>Eurotiomycetidae</taxon>
        <taxon>Eurotiales</taxon>
        <taxon>Aspergillaceae</taxon>
        <taxon>Penicillium</taxon>
    </lineage>
</organism>
<keyword evidence="3 6" id="KW-1133">Transmembrane helix</keyword>
<feature type="transmembrane region" description="Helical" evidence="6">
    <location>
        <begin position="572"/>
        <end position="592"/>
    </location>
</feature>
<feature type="region of interest" description="Disordered" evidence="5">
    <location>
        <begin position="642"/>
        <end position="672"/>
    </location>
</feature>
<dbReference type="EMBL" id="MDYN01000002">
    <property type="protein sequence ID" value="OQD89552.1"/>
    <property type="molecule type" value="Genomic_DNA"/>
</dbReference>
<evidence type="ECO:0000256" key="3">
    <source>
        <dbReference type="ARBA" id="ARBA00022989"/>
    </source>
</evidence>
<evidence type="ECO:0000256" key="1">
    <source>
        <dbReference type="ARBA" id="ARBA00004141"/>
    </source>
</evidence>
<comment type="subcellular location">
    <subcellularLocation>
        <location evidence="1">Membrane</location>
        <topology evidence="1">Multi-pass membrane protein</topology>
    </subcellularLocation>
</comment>
<feature type="transmembrane region" description="Helical" evidence="6">
    <location>
        <begin position="612"/>
        <end position="633"/>
    </location>
</feature>
<feature type="region of interest" description="Disordered" evidence="5">
    <location>
        <begin position="1"/>
        <end position="21"/>
    </location>
</feature>
<dbReference type="GO" id="GO:0016020">
    <property type="term" value="C:membrane"/>
    <property type="evidence" value="ECO:0007669"/>
    <property type="project" value="UniProtKB-SubCell"/>
</dbReference>
<evidence type="ECO:0000256" key="5">
    <source>
        <dbReference type="SAM" id="MobiDB-lite"/>
    </source>
</evidence>
<evidence type="ECO:0000256" key="2">
    <source>
        <dbReference type="ARBA" id="ARBA00022692"/>
    </source>
</evidence>
<protein>
    <submittedName>
        <fullName evidence="7">Uncharacterized protein</fullName>
    </submittedName>
</protein>
<sequence>MKSPSILPISQDDISKKKSQSDELNQINETLNAIRTQIGRHIDSQRDAAATIKQPGPQWFPQTEDWDQRSFEKWLRSLIPIQSKLERIRLKFFASLSNSTTNLRVSIGAHPDEFPIRMLAPSRKNAAPMIKQFSHINCPEEDLYWVFDEGEKSKFIQICRMEYDDEGCPMFVSESCMQESLLENIPKGSLVLWEPSPVRKKNKKRHSTDKPWTGLGCGTVIDMNLQDTTILPMPLIAFILWRLRHAEDTGYPSHREKTFALEYILSFTSRWNALPQPIGSFSQNISIYFNIRWMDISKLPRAYNNTDLGLQIKRESGDIPHINRKVPSDLHLLEVKHSLCLVSTIQPLPFYSLLLLQDREPCAIGPLRQYVAVELAERAERVFKGRGGNLGRLTAVGFFLAFLGVLLETVVGNWDESLDRLDETLVTSLSELKRSRRQDLMFDNDQFAKSDQYFTALQVLRICSDWIKQVNQGLKTLHGQIDISKASLDDDSDDDSNTHTAQDKANERKQLDEMFSIVMAENEARSRPRLDRIERKVEEVKSLRDGLFNATSVREASKGTSLAEMSGRQNQYILVFTIATVFYLPMSFVTSFYGMHLFDQGDDPSASKAPFIATFVVLSLATYILAASGLWFVKGRAEHKSTRRDSPCLDGKTKEQPTLFSLPSKKRSDSVV</sequence>
<evidence type="ECO:0000256" key="4">
    <source>
        <dbReference type="ARBA" id="ARBA00023136"/>
    </source>
</evidence>
<keyword evidence="2 6" id="KW-0812">Transmembrane</keyword>